<evidence type="ECO:0000259" key="2">
    <source>
        <dbReference type="Pfam" id="PF02517"/>
    </source>
</evidence>
<feature type="domain" description="CAAX prenyl protease 2/Lysostaphin resistance protein A-like" evidence="2">
    <location>
        <begin position="144"/>
        <end position="231"/>
    </location>
</feature>
<feature type="transmembrane region" description="Helical" evidence="1">
    <location>
        <begin position="167"/>
        <end position="193"/>
    </location>
</feature>
<gene>
    <name evidence="3" type="ORF">FLP23_05680</name>
</gene>
<organism evidence="3 4">
    <name type="scientific">Protaetiibacter larvae</name>
    <dbReference type="NCBI Taxonomy" id="2592654"/>
    <lineage>
        <taxon>Bacteria</taxon>
        <taxon>Bacillati</taxon>
        <taxon>Actinomycetota</taxon>
        <taxon>Actinomycetes</taxon>
        <taxon>Micrococcales</taxon>
        <taxon>Microbacteriaceae</taxon>
        <taxon>Protaetiibacter</taxon>
    </lineage>
</organism>
<keyword evidence="3" id="KW-0645">Protease</keyword>
<evidence type="ECO:0000256" key="1">
    <source>
        <dbReference type="SAM" id="Phobius"/>
    </source>
</evidence>
<feature type="transmembrane region" description="Helical" evidence="1">
    <location>
        <begin position="6"/>
        <end position="22"/>
    </location>
</feature>
<feature type="transmembrane region" description="Helical" evidence="1">
    <location>
        <begin position="95"/>
        <end position="117"/>
    </location>
</feature>
<keyword evidence="1" id="KW-1133">Transmembrane helix</keyword>
<dbReference type="OrthoDB" id="7632478at2"/>
<keyword evidence="3" id="KW-0482">Metalloprotease</keyword>
<accession>A0A5C1Y6L5</accession>
<dbReference type="AlphaFoldDB" id="A0A5C1Y6L5"/>
<sequence length="249" mass="26684">MDLQLLALLLVVVVLLVWRAATRERREYAQFKRLRATEARQKVLRKWLIESVLVMGGLAAAVLLAAWELVPRVLADVQAWPPIAGARHAFVESDFGPGLAVGLGIGLLAALLVPILLMSRQQESNIPALGDVGALLPRTRAELPYGAGLSISAGVFEELLFRLGMPALLFGIIPNGPLAFLIATLVFGALHLYQKLTGVITATVLGIIFASVYVVSGSIVLVIVLHAIIDLRALVLLPLVVGKVWSKTA</sequence>
<dbReference type="Proteomes" id="UP000322159">
    <property type="component" value="Chromosome"/>
</dbReference>
<name>A0A5C1Y6L5_9MICO</name>
<dbReference type="EMBL" id="CP043504">
    <property type="protein sequence ID" value="QEO09544.1"/>
    <property type="molecule type" value="Genomic_DNA"/>
</dbReference>
<dbReference type="GO" id="GO:0004175">
    <property type="term" value="F:endopeptidase activity"/>
    <property type="evidence" value="ECO:0007669"/>
    <property type="project" value="UniProtKB-ARBA"/>
</dbReference>
<feature type="transmembrane region" description="Helical" evidence="1">
    <location>
        <begin position="199"/>
        <end position="229"/>
    </location>
</feature>
<keyword evidence="4" id="KW-1185">Reference proteome</keyword>
<dbReference type="Pfam" id="PF02517">
    <property type="entry name" value="Rce1-like"/>
    <property type="match status" value="1"/>
</dbReference>
<evidence type="ECO:0000313" key="3">
    <source>
        <dbReference type="EMBL" id="QEO09544.1"/>
    </source>
</evidence>
<keyword evidence="3" id="KW-0378">Hydrolase</keyword>
<feature type="transmembrane region" description="Helical" evidence="1">
    <location>
        <begin position="43"/>
        <end position="67"/>
    </location>
</feature>
<dbReference type="KEGG" id="lyk:FLP23_05680"/>
<reference evidence="3 4" key="1">
    <citation type="submission" date="2019-09" db="EMBL/GenBank/DDBJ databases">
        <title>Genome sequencing of strain KACC 19322.</title>
        <authorList>
            <person name="Heo J."/>
            <person name="Kim S.-J."/>
            <person name="Kim J.-S."/>
            <person name="Hong S.-B."/>
            <person name="Kwon S.-W."/>
        </authorList>
    </citation>
    <scope>NUCLEOTIDE SEQUENCE [LARGE SCALE GENOMIC DNA]</scope>
    <source>
        <strain evidence="3 4">KACC 19322</strain>
    </source>
</reference>
<dbReference type="GO" id="GO:0006508">
    <property type="term" value="P:proteolysis"/>
    <property type="evidence" value="ECO:0007669"/>
    <property type="project" value="UniProtKB-KW"/>
</dbReference>
<dbReference type="InterPro" id="IPR003675">
    <property type="entry name" value="Rce1/LyrA-like_dom"/>
</dbReference>
<protein>
    <submittedName>
        <fullName evidence="3">CPBP family intramembrane metalloprotease</fullName>
    </submittedName>
</protein>
<keyword evidence="1" id="KW-0812">Transmembrane</keyword>
<proteinExistence type="predicted"/>
<keyword evidence="1" id="KW-0472">Membrane</keyword>
<dbReference type="GO" id="GO:0008237">
    <property type="term" value="F:metallopeptidase activity"/>
    <property type="evidence" value="ECO:0007669"/>
    <property type="project" value="UniProtKB-KW"/>
</dbReference>
<evidence type="ECO:0000313" key="4">
    <source>
        <dbReference type="Proteomes" id="UP000322159"/>
    </source>
</evidence>
<dbReference type="RefSeq" id="WP_149324965.1">
    <property type="nucleotide sequence ID" value="NZ_CP043504.1"/>
</dbReference>
<dbReference type="GO" id="GO:0080120">
    <property type="term" value="P:CAAX-box protein maturation"/>
    <property type="evidence" value="ECO:0007669"/>
    <property type="project" value="UniProtKB-ARBA"/>
</dbReference>